<evidence type="ECO:0000313" key="1">
    <source>
        <dbReference type="EMBL" id="KAI4331676.1"/>
    </source>
</evidence>
<protein>
    <submittedName>
        <fullName evidence="1">Uncharacterized protein</fullName>
    </submittedName>
</protein>
<organism evidence="1 2">
    <name type="scientific">Melastoma candidum</name>
    <dbReference type="NCBI Taxonomy" id="119954"/>
    <lineage>
        <taxon>Eukaryota</taxon>
        <taxon>Viridiplantae</taxon>
        <taxon>Streptophyta</taxon>
        <taxon>Embryophyta</taxon>
        <taxon>Tracheophyta</taxon>
        <taxon>Spermatophyta</taxon>
        <taxon>Magnoliopsida</taxon>
        <taxon>eudicotyledons</taxon>
        <taxon>Gunneridae</taxon>
        <taxon>Pentapetalae</taxon>
        <taxon>rosids</taxon>
        <taxon>malvids</taxon>
        <taxon>Myrtales</taxon>
        <taxon>Melastomataceae</taxon>
        <taxon>Melastomatoideae</taxon>
        <taxon>Melastomateae</taxon>
        <taxon>Melastoma</taxon>
    </lineage>
</organism>
<dbReference type="EMBL" id="CM042887">
    <property type="protein sequence ID" value="KAI4331676.1"/>
    <property type="molecule type" value="Genomic_DNA"/>
</dbReference>
<reference evidence="2" key="1">
    <citation type="journal article" date="2023" name="Front. Plant Sci.">
        <title>Chromosomal-level genome assembly of Melastoma candidum provides insights into trichome evolution.</title>
        <authorList>
            <person name="Zhong Y."/>
            <person name="Wu W."/>
            <person name="Sun C."/>
            <person name="Zou P."/>
            <person name="Liu Y."/>
            <person name="Dai S."/>
            <person name="Zhou R."/>
        </authorList>
    </citation>
    <scope>NUCLEOTIDE SEQUENCE [LARGE SCALE GENOMIC DNA]</scope>
</reference>
<evidence type="ECO:0000313" key="2">
    <source>
        <dbReference type="Proteomes" id="UP001057402"/>
    </source>
</evidence>
<name>A0ACB9N6N2_9MYRT</name>
<comment type="caution">
    <text evidence="1">The sequence shown here is derived from an EMBL/GenBank/DDBJ whole genome shotgun (WGS) entry which is preliminary data.</text>
</comment>
<keyword evidence="2" id="KW-1185">Reference proteome</keyword>
<gene>
    <name evidence="1" type="ORF">MLD38_029837</name>
</gene>
<accession>A0ACB9N6N2</accession>
<proteinExistence type="predicted"/>
<sequence length="340" mass="38048">MAAAEEVSDHDHLAQKKKPLSEDDKRRKKMVPGGLMKATIRPGGGESTPKDGDQVVYHCAVRTLDGVVVQSSKSEFGGKGIPIRQVLGKSKILLGLLEGMPTMSKGEVAMVIGRKEFKIKSPLHYGEEDCPVPVPSNFPKDDDLHFEIEMIDFFKPKVVTDDLGVVKKTPREPYEIKARISGKKCDGKSISSCERTEPYLFTFGKSEASSPFKWYLSESPLLPLVGDFEEIHFEVELVHFVQVRDMLRDGRLIKCRICDGQGDFPMDCPLHDSRLRVHYKGMLLDNENSVFYDTRIDNDGQPLEFCSGEGLVIPEGFEMCVRLMLPGEIANLQSNHVFGK</sequence>
<dbReference type="Proteomes" id="UP001057402">
    <property type="component" value="Chromosome 8"/>
</dbReference>